<keyword evidence="7" id="KW-0808">Transferase</keyword>
<dbReference type="GO" id="GO:0005524">
    <property type="term" value="F:ATP binding"/>
    <property type="evidence" value="ECO:0007669"/>
    <property type="project" value="UniProtKB-KW"/>
</dbReference>
<dbReference type="OrthoDB" id="9816309at2"/>
<keyword evidence="6" id="KW-0288">FMN</keyword>
<dbReference type="SMART" id="SM00911">
    <property type="entry name" value="HWE_HK"/>
    <property type="match status" value="1"/>
</dbReference>
<dbReference type="InterPro" id="IPR011102">
    <property type="entry name" value="Sig_transdc_His_kinase_HWE"/>
</dbReference>
<evidence type="ECO:0000256" key="7">
    <source>
        <dbReference type="ARBA" id="ARBA00022679"/>
    </source>
</evidence>
<dbReference type="Pfam" id="PF07536">
    <property type="entry name" value="HWE_HK"/>
    <property type="match status" value="1"/>
</dbReference>
<accession>A0A4P6UXG1</accession>
<dbReference type="InterPro" id="IPR035965">
    <property type="entry name" value="PAS-like_dom_sf"/>
</dbReference>
<evidence type="ECO:0000256" key="3">
    <source>
        <dbReference type="ARBA" id="ARBA00021740"/>
    </source>
</evidence>
<evidence type="ECO:0000256" key="8">
    <source>
        <dbReference type="ARBA" id="ARBA00022737"/>
    </source>
</evidence>
<keyword evidence="4" id="KW-0597">Phosphoprotein</keyword>
<dbReference type="InterPro" id="IPR000700">
    <property type="entry name" value="PAS-assoc_C"/>
</dbReference>
<dbReference type="SUPFAM" id="SSF55785">
    <property type="entry name" value="PYP-like sensor domain (PAS domain)"/>
    <property type="match status" value="1"/>
</dbReference>
<keyword evidence="10" id="KW-0418">Kinase</keyword>
<dbReference type="CDD" id="cd00130">
    <property type="entry name" value="PAS"/>
    <property type="match status" value="1"/>
</dbReference>
<evidence type="ECO:0000256" key="2">
    <source>
        <dbReference type="ARBA" id="ARBA00012438"/>
    </source>
</evidence>
<evidence type="ECO:0000256" key="6">
    <source>
        <dbReference type="ARBA" id="ARBA00022643"/>
    </source>
</evidence>
<keyword evidence="11" id="KW-0067">ATP-binding</keyword>
<reference evidence="14 15" key="1">
    <citation type="journal article" date="2017" name="Int. J. Syst. Evol. Microbiol.">
        <title>Roseitalea porphyridii gen. nov., sp. nov., isolated from a red alga, and reclassification of Hoeflea suaedae Chung et al. 2013 as Pseudohoeflea suaedae gen. nov., comb. nov.</title>
        <authorList>
            <person name="Hyeon J.W."/>
            <person name="Jeong S.E."/>
            <person name="Baek K."/>
            <person name="Jeon C.O."/>
        </authorList>
    </citation>
    <scope>NUCLEOTIDE SEQUENCE [LARGE SCALE GENOMIC DNA]</scope>
    <source>
        <strain evidence="14 15">MA7-20</strain>
    </source>
</reference>
<dbReference type="PANTHER" id="PTHR41523">
    <property type="entry name" value="TWO-COMPONENT SYSTEM SENSOR PROTEIN"/>
    <property type="match status" value="1"/>
</dbReference>
<dbReference type="PANTHER" id="PTHR41523:SF7">
    <property type="entry name" value="HISTIDINE KINASE"/>
    <property type="match status" value="1"/>
</dbReference>
<evidence type="ECO:0000256" key="10">
    <source>
        <dbReference type="ARBA" id="ARBA00022777"/>
    </source>
</evidence>
<evidence type="ECO:0000256" key="11">
    <source>
        <dbReference type="ARBA" id="ARBA00022840"/>
    </source>
</evidence>
<keyword evidence="12" id="KW-0843">Virulence</keyword>
<evidence type="ECO:0000256" key="12">
    <source>
        <dbReference type="ARBA" id="ARBA00023026"/>
    </source>
</evidence>
<dbReference type="InterPro" id="IPR000014">
    <property type="entry name" value="PAS"/>
</dbReference>
<dbReference type="Gene3D" id="3.30.450.20">
    <property type="entry name" value="PAS domain"/>
    <property type="match status" value="1"/>
</dbReference>
<evidence type="ECO:0000256" key="9">
    <source>
        <dbReference type="ARBA" id="ARBA00022741"/>
    </source>
</evidence>
<keyword evidence="8" id="KW-0677">Repeat</keyword>
<dbReference type="RefSeq" id="WP_131615538.1">
    <property type="nucleotide sequence ID" value="NZ_CP036532.1"/>
</dbReference>
<evidence type="ECO:0000313" key="15">
    <source>
        <dbReference type="Proteomes" id="UP000293719"/>
    </source>
</evidence>
<dbReference type="EMBL" id="CP036532">
    <property type="protein sequence ID" value="QBK29827.1"/>
    <property type="molecule type" value="Genomic_DNA"/>
</dbReference>
<dbReference type="Gene3D" id="3.30.565.10">
    <property type="entry name" value="Histidine kinase-like ATPase, C-terminal domain"/>
    <property type="match status" value="1"/>
</dbReference>
<evidence type="ECO:0000256" key="5">
    <source>
        <dbReference type="ARBA" id="ARBA00022630"/>
    </source>
</evidence>
<evidence type="ECO:0000256" key="1">
    <source>
        <dbReference type="ARBA" id="ARBA00000085"/>
    </source>
</evidence>
<dbReference type="Pfam" id="PF08448">
    <property type="entry name" value="PAS_4"/>
    <property type="match status" value="1"/>
</dbReference>
<evidence type="ECO:0000259" key="13">
    <source>
        <dbReference type="PROSITE" id="PS50113"/>
    </source>
</evidence>
<keyword evidence="15" id="KW-1185">Reference proteome</keyword>
<dbReference type="EC" id="2.7.13.3" evidence="2"/>
<evidence type="ECO:0000256" key="4">
    <source>
        <dbReference type="ARBA" id="ARBA00022553"/>
    </source>
</evidence>
<evidence type="ECO:0000313" key="14">
    <source>
        <dbReference type="EMBL" id="QBK29827.1"/>
    </source>
</evidence>
<keyword evidence="5" id="KW-0285">Flavoprotein</keyword>
<proteinExistence type="predicted"/>
<organism evidence="14 15">
    <name type="scientific">Roseitalea porphyridii</name>
    <dbReference type="NCBI Taxonomy" id="1852022"/>
    <lineage>
        <taxon>Bacteria</taxon>
        <taxon>Pseudomonadati</taxon>
        <taxon>Pseudomonadota</taxon>
        <taxon>Alphaproteobacteria</taxon>
        <taxon>Hyphomicrobiales</taxon>
        <taxon>Ahrensiaceae</taxon>
        <taxon>Roseitalea</taxon>
    </lineage>
</organism>
<dbReference type="InterPro" id="IPR013656">
    <property type="entry name" value="PAS_4"/>
</dbReference>
<dbReference type="AlphaFoldDB" id="A0A4P6UXG1"/>
<sequence>MASLEPIAAFDRPDLDMLSTALEGSPVTVFFQDADDRFVWIENQQSIWASDNLVGLTDAEVFTPESTERLANVKKQALEDEAKQTVELTPLEKVVADGSECRLKVTVQAMRGADGALRGYLCASLDITLEMQRERTLKSLLREVAHRSKNMLAMVLSLSAQTARSARTTDGFLRSFTGRVQSLAKSQDVITERNWTGAGFRDLVDQQVFKVVQLGGARIEVTGSNPNFTPSAALHVGLALHELVTNALVHGALIQPQGRIVIDCTIVEEAGHSPTARLTWKETTPEELAVPPASERSFGRTMLERVVPAAVNGTGTLSFSTDGVLYTLTIASTEFY</sequence>
<feature type="domain" description="PAC" evidence="13">
    <location>
        <begin position="84"/>
        <end position="139"/>
    </location>
</feature>
<gene>
    <name evidence="14" type="ORF">E0E05_03950</name>
</gene>
<name>A0A4P6UXG1_9HYPH</name>
<comment type="catalytic activity">
    <reaction evidence="1">
        <text>ATP + protein L-histidine = ADP + protein N-phospho-L-histidine.</text>
        <dbReference type="EC" id="2.7.13.3"/>
    </reaction>
</comment>
<dbReference type="NCBIfam" id="TIGR00229">
    <property type="entry name" value="sensory_box"/>
    <property type="match status" value="1"/>
</dbReference>
<keyword evidence="9" id="KW-0547">Nucleotide-binding</keyword>
<dbReference type="Proteomes" id="UP000293719">
    <property type="component" value="Chromosome"/>
</dbReference>
<protein>
    <recommendedName>
        <fullName evidence="3">Blue-light-activated histidine kinase</fullName>
        <ecNumber evidence="2">2.7.13.3</ecNumber>
    </recommendedName>
</protein>
<dbReference type="InterPro" id="IPR036890">
    <property type="entry name" value="HATPase_C_sf"/>
</dbReference>
<dbReference type="KEGG" id="rpod:E0E05_03950"/>
<dbReference type="GeneID" id="90766439"/>
<dbReference type="GO" id="GO:0004673">
    <property type="term" value="F:protein histidine kinase activity"/>
    <property type="evidence" value="ECO:0007669"/>
    <property type="project" value="UniProtKB-EC"/>
</dbReference>
<dbReference type="PROSITE" id="PS50113">
    <property type="entry name" value="PAC"/>
    <property type="match status" value="1"/>
</dbReference>